<feature type="non-terminal residue" evidence="2">
    <location>
        <position position="1"/>
    </location>
</feature>
<accession>A0A0S4JBN4</accession>
<evidence type="ECO:0000313" key="3">
    <source>
        <dbReference type="Proteomes" id="UP000051952"/>
    </source>
</evidence>
<reference evidence="3" key="1">
    <citation type="submission" date="2015-09" db="EMBL/GenBank/DDBJ databases">
        <authorList>
            <consortium name="Pathogen Informatics"/>
        </authorList>
    </citation>
    <scope>NUCLEOTIDE SEQUENCE [LARGE SCALE GENOMIC DNA]</scope>
    <source>
        <strain evidence="3">Lake Konstanz</strain>
    </source>
</reference>
<proteinExistence type="predicted"/>
<evidence type="ECO:0000313" key="2">
    <source>
        <dbReference type="EMBL" id="CUG87776.1"/>
    </source>
</evidence>
<sequence length="752" mass="81297">EDSSGGKFLVTGAVGRPPELSAKKKMTFLETLLLEEEQQQRSEQTQVVAASSGGVVTTSVNSELGDPGPLSSLPQQQQISSNAAPSHPQKKSPPLFPCDVIRSAIGNVGSALDVTDAVVVVRNLSRLRQDSKSIAIRRASLLRDKLNRVSALCANNKKKGGAVVFQPRTSLATDSHGSSSSSSAAVESLMALGIERRIQAAVITTAMHFPTQYALRYQAPPSQQYYSLPPSAVPSVGLSGMLPLAGPSLVALHQHHISGDAAVGQHYHPETAARGSVSEALLEAATVELEGVVHTAQTLLDSIPQLVTRVKETLTEHLASHYKAEDESYAAARDDRKRRLLDIHRAQVAIRHEGLPPLCEMISVDGDALARQVAAIPVGSQQRSSLPLSQTTPHSSTLLGVDGDDAKTMRQVDDLNDVAELLALTKELHKENTQSRSQLADVAAKRQSTAQLRDEVLAMRRGLLERVEQAKSDRKSKLNDLQTTLQSTLDSSATAEQQRRMMKCAVLREDIAALEVDWQQASDPASVQALLESEHKRRIAALEDEFLTLTELQHTVQQQQELFATSLIGRWNAPHRNSSLLGKDPQEVLKHFKPRRLNVVCYLSNPSSMTLSTGTARSGDQPPIPLETGWRVQSSIAVAEQLQQQQNNVLSGGTNKASSHAARVAVHDFLVDKIEQRTAVGDSTSNVRKFACGALLWCDSAAAFASRQLRYEVEIANHATDPAPLSSPTGPGRHPHYHERGGLPTGVDPADL</sequence>
<dbReference type="EMBL" id="CYKH01001588">
    <property type="protein sequence ID" value="CUG87776.1"/>
    <property type="molecule type" value="Genomic_DNA"/>
</dbReference>
<evidence type="ECO:0000256" key="1">
    <source>
        <dbReference type="SAM" id="MobiDB-lite"/>
    </source>
</evidence>
<keyword evidence="3" id="KW-1185">Reference proteome</keyword>
<organism evidence="2 3">
    <name type="scientific">Bodo saltans</name>
    <name type="common">Flagellated protozoan</name>
    <dbReference type="NCBI Taxonomy" id="75058"/>
    <lineage>
        <taxon>Eukaryota</taxon>
        <taxon>Discoba</taxon>
        <taxon>Euglenozoa</taxon>
        <taxon>Kinetoplastea</taxon>
        <taxon>Metakinetoplastina</taxon>
        <taxon>Eubodonida</taxon>
        <taxon>Bodonidae</taxon>
        <taxon>Bodo</taxon>
    </lineage>
</organism>
<name>A0A0S4JBN4_BODSA</name>
<protein>
    <submittedName>
        <fullName evidence="2">Uncharacterized protein</fullName>
    </submittedName>
</protein>
<feature type="compositionally biased region" description="Low complexity" evidence="1">
    <location>
        <begin position="69"/>
        <end position="81"/>
    </location>
</feature>
<dbReference type="AlphaFoldDB" id="A0A0S4JBN4"/>
<dbReference type="VEuPathDB" id="TriTrypDB:BSAL_11870"/>
<gene>
    <name evidence="2" type="ORF">BSAL_11870</name>
</gene>
<feature type="region of interest" description="Disordered" evidence="1">
    <location>
        <begin position="720"/>
        <end position="752"/>
    </location>
</feature>
<dbReference type="Proteomes" id="UP000051952">
    <property type="component" value="Unassembled WGS sequence"/>
</dbReference>
<feature type="region of interest" description="Disordered" evidence="1">
    <location>
        <begin position="58"/>
        <end position="95"/>
    </location>
</feature>